<feature type="domain" description="DUF5013" evidence="2">
    <location>
        <begin position="236"/>
        <end position="375"/>
    </location>
</feature>
<keyword evidence="1" id="KW-0732">Signal</keyword>
<dbReference type="RefSeq" id="WP_044625078.1">
    <property type="nucleotide sequence ID" value="NZ_JTDV01000001.1"/>
</dbReference>
<accession>A0A0D7W6B3</accession>
<dbReference type="AlphaFoldDB" id="A0A0D7W6B3"/>
<evidence type="ECO:0000313" key="3">
    <source>
        <dbReference type="EMBL" id="KJD34691.1"/>
    </source>
</evidence>
<keyword evidence="4" id="KW-1185">Reference proteome</keyword>
<feature type="chain" id="PRO_5002325319" description="DUF5013 domain-containing protein" evidence="1">
    <location>
        <begin position="22"/>
        <end position="397"/>
    </location>
</feature>
<evidence type="ECO:0000256" key="1">
    <source>
        <dbReference type="SAM" id="SignalP"/>
    </source>
</evidence>
<organism evidence="3 4">
    <name type="scientific">Neotamlana nanhaiensis</name>
    <dbReference type="NCBI Taxonomy" id="1382798"/>
    <lineage>
        <taxon>Bacteria</taxon>
        <taxon>Pseudomonadati</taxon>
        <taxon>Bacteroidota</taxon>
        <taxon>Flavobacteriia</taxon>
        <taxon>Flavobacteriales</taxon>
        <taxon>Flavobacteriaceae</taxon>
        <taxon>Neotamlana</taxon>
    </lineage>
</organism>
<dbReference type="EMBL" id="JTDV01000001">
    <property type="protein sequence ID" value="KJD34691.1"/>
    <property type="molecule type" value="Genomic_DNA"/>
</dbReference>
<evidence type="ECO:0000259" key="2">
    <source>
        <dbReference type="Pfam" id="PF16405"/>
    </source>
</evidence>
<protein>
    <recommendedName>
        <fullName evidence="2">DUF5013 domain-containing protein</fullName>
    </recommendedName>
</protein>
<dbReference type="Proteomes" id="UP000032361">
    <property type="component" value="Unassembled WGS sequence"/>
</dbReference>
<dbReference type="PATRIC" id="fig|1382798.3.peg.550"/>
<gene>
    <name evidence="3" type="ORF">PK35_02715</name>
</gene>
<feature type="signal peptide" evidence="1">
    <location>
        <begin position="1"/>
        <end position="21"/>
    </location>
</feature>
<sequence length="397" mass="43053">MKKLKNIITACCILVMAVVIYSCTSDTEYLKYTEGGEISYTAAIDSLEIFSGQNRVRLEGLIIGDPKVTEARVYWNNNSDSISIPVSRTGNVDAVSQIIDGLDESIYNFVVKTFDAEGNSSIPVSQTAEVFGDRYIASLFNRPLISNILVGNELVINFAEMDLNSGVVGSEVQYTNTSDELVTVFVNITEPSLTITDFKEASSYQYRTAFVPVETAIDNFFTALEEVKPVPTPVLQNAAVPFVAAESSGRWGTLAAPWITNDAAKTHDGLGGWDEWNGNVFNLESGWGAPHFTDGKIYQVVNAEPATFYLKVEVLGTNHASNADGAYFVITKGDGIPNTADVETAPEVLGYKKIAGAGSYTVEFTVDETTDISVGQVSTQNGDHFCNITSWEIIVAN</sequence>
<dbReference type="Pfam" id="PF16405">
    <property type="entry name" value="DUF5013"/>
    <property type="match status" value="1"/>
</dbReference>
<dbReference type="InterPro" id="IPR032181">
    <property type="entry name" value="DUF5013"/>
</dbReference>
<reference evidence="3 4" key="1">
    <citation type="journal article" date="2015" name="Antonie Van Leeuwenhoek">
        <title>Tamlana nanhaiensis sp. nov., isolated from surface seawater collected from the South China Sea.</title>
        <authorList>
            <person name="Liu X."/>
            <person name="Lai Q."/>
            <person name="Du Y."/>
            <person name="Li G."/>
            <person name="Sun F."/>
            <person name="Shao Z."/>
        </authorList>
    </citation>
    <scope>NUCLEOTIDE SEQUENCE [LARGE SCALE GENOMIC DNA]</scope>
    <source>
        <strain evidence="3 4">FHC16</strain>
    </source>
</reference>
<dbReference type="PROSITE" id="PS51257">
    <property type="entry name" value="PROKAR_LIPOPROTEIN"/>
    <property type="match status" value="1"/>
</dbReference>
<evidence type="ECO:0000313" key="4">
    <source>
        <dbReference type="Proteomes" id="UP000032361"/>
    </source>
</evidence>
<comment type="caution">
    <text evidence="3">The sequence shown here is derived from an EMBL/GenBank/DDBJ whole genome shotgun (WGS) entry which is preliminary data.</text>
</comment>
<dbReference type="STRING" id="1382798.PK35_02715"/>
<name>A0A0D7W6B3_9FLAO</name>
<dbReference type="Pfam" id="PF16389">
    <property type="entry name" value="DUF4998"/>
    <property type="match status" value="1"/>
</dbReference>
<proteinExistence type="predicted"/>